<accession>J3JH54</accession>
<evidence type="ECO:0000259" key="2">
    <source>
        <dbReference type="Pfam" id="PF24460"/>
    </source>
</evidence>
<reference evidence="3 4" key="1">
    <citation type="journal article" date="2012" name="J. Bacteriol.">
        <title>Draft Genome Sequence of the Extremely Halophilic Archaeon Halogranum salarium B-1T.</title>
        <authorList>
            <person name="Kim K.K."/>
            <person name="Lee K.C."/>
            <person name="Lee J.S."/>
        </authorList>
    </citation>
    <scope>NUCLEOTIDE SEQUENCE [LARGE SCALE GENOMIC DNA]</scope>
    <source>
        <strain evidence="3 4">B-1</strain>
    </source>
</reference>
<evidence type="ECO:0000256" key="1">
    <source>
        <dbReference type="SAM" id="Phobius"/>
    </source>
</evidence>
<keyword evidence="1" id="KW-0472">Membrane</keyword>
<feature type="domain" description="DUF7575" evidence="2">
    <location>
        <begin position="111"/>
        <end position="135"/>
    </location>
</feature>
<dbReference type="AlphaFoldDB" id="J3JH54"/>
<name>J3JH54_9EURY</name>
<protein>
    <recommendedName>
        <fullName evidence="2">DUF7575 domain-containing protein</fullName>
    </recommendedName>
</protein>
<dbReference type="eggNOG" id="arCOG03295">
    <property type="taxonomic scope" value="Archaea"/>
</dbReference>
<dbReference type="Proteomes" id="UP000007813">
    <property type="component" value="Unassembled WGS sequence"/>
</dbReference>
<feature type="transmembrane region" description="Helical" evidence="1">
    <location>
        <begin position="16"/>
        <end position="39"/>
    </location>
</feature>
<evidence type="ECO:0000313" key="4">
    <source>
        <dbReference type="Proteomes" id="UP000007813"/>
    </source>
</evidence>
<feature type="transmembrane region" description="Helical" evidence="1">
    <location>
        <begin position="46"/>
        <end position="64"/>
    </location>
</feature>
<gene>
    <name evidence="3" type="ORF">HSB1_12940</name>
</gene>
<comment type="caution">
    <text evidence="3">The sequence shown here is derived from an EMBL/GenBank/DDBJ whole genome shotgun (WGS) entry which is preliminary data.</text>
</comment>
<dbReference type="InterPro" id="IPR055997">
    <property type="entry name" value="DUF7575"/>
</dbReference>
<keyword evidence="1" id="KW-0812">Transmembrane</keyword>
<evidence type="ECO:0000313" key="3">
    <source>
        <dbReference type="EMBL" id="EJN60691.1"/>
    </source>
</evidence>
<feature type="transmembrane region" description="Helical" evidence="1">
    <location>
        <begin position="76"/>
        <end position="99"/>
    </location>
</feature>
<proteinExistence type="predicted"/>
<dbReference type="Pfam" id="PF24460">
    <property type="entry name" value="DUF7575"/>
    <property type="match status" value="1"/>
</dbReference>
<keyword evidence="1" id="KW-1133">Transmembrane helix</keyword>
<dbReference type="EMBL" id="ALJD01000003">
    <property type="protein sequence ID" value="EJN60691.1"/>
    <property type="molecule type" value="Genomic_DNA"/>
</dbReference>
<organism evidence="3 4">
    <name type="scientific">Halogranum salarium B-1</name>
    <dbReference type="NCBI Taxonomy" id="1210908"/>
    <lineage>
        <taxon>Archaea</taxon>
        <taxon>Methanobacteriati</taxon>
        <taxon>Methanobacteriota</taxon>
        <taxon>Stenosarchaea group</taxon>
        <taxon>Halobacteria</taxon>
        <taxon>Halobacteriales</taxon>
        <taxon>Haloferacaceae</taxon>
    </lineage>
</organism>
<sequence length="151" mass="16400">MEIDILDNMGEEGRRALIAALLGAVGASFGIAGVGHLYLREWRRAVAWFTFVLGAMLVLVSVFADPASATTNVESLPLTVVAPIIVLLSVSVFDAYYLARRGPFAYDDPSVIQCPNCGGRVDPDLQFCYWCTEPLTARQYPPVEAQTGSRT</sequence>